<dbReference type="OrthoDB" id="2447737at2759"/>
<feature type="non-terminal residue" evidence="1">
    <location>
        <position position="125"/>
    </location>
</feature>
<dbReference type="Proteomes" id="UP000789405">
    <property type="component" value="Unassembled WGS sequence"/>
</dbReference>
<organism evidence="1 2">
    <name type="scientific">Dentiscutata erythropus</name>
    <dbReference type="NCBI Taxonomy" id="1348616"/>
    <lineage>
        <taxon>Eukaryota</taxon>
        <taxon>Fungi</taxon>
        <taxon>Fungi incertae sedis</taxon>
        <taxon>Mucoromycota</taxon>
        <taxon>Glomeromycotina</taxon>
        <taxon>Glomeromycetes</taxon>
        <taxon>Diversisporales</taxon>
        <taxon>Gigasporaceae</taxon>
        <taxon>Dentiscutata</taxon>
    </lineage>
</organism>
<dbReference type="AlphaFoldDB" id="A0A9N9K0C9"/>
<evidence type="ECO:0000313" key="2">
    <source>
        <dbReference type="Proteomes" id="UP000789405"/>
    </source>
</evidence>
<accession>A0A9N9K0C9</accession>
<evidence type="ECO:0000313" key="1">
    <source>
        <dbReference type="EMBL" id="CAG8804336.1"/>
    </source>
</evidence>
<proteinExistence type="predicted"/>
<keyword evidence="2" id="KW-1185">Reference proteome</keyword>
<protein>
    <submittedName>
        <fullName evidence="1">19048_t:CDS:1</fullName>
    </submittedName>
</protein>
<sequence length="125" mass="14509">VKPVNIKEAIEYCVLAWDEVSYKTIKNYWHKTEILLVELDHNDLSQKDTLLYDKYLDDENEVDYLIEQLPINTNNLLSASEYIKIDNNLSTTEIPSSQEILATFQEKDEDISESSIQIPLKTALE</sequence>
<dbReference type="EMBL" id="CAJVPY010038875">
    <property type="protein sequence ID" value="CAG8804336.1"/>
    <property type="molecule type" value="Genomic_DNA"/>
</dbReference>
<reference evidence="1" key="1">
    <citation type="submission" date="2021-06" db="EMBL/GenBank/DDBJ databases">
        <authorList>
            <person name="Kallberg Y."/>
            <person name="Tangrot J."/>
            <person name="Rosling A."/>
        </authorList>
    </citation>
    <scope>NUCLEOTIDE SEQUENCE</scope>
    <source>
        <strain evidence="1">MA453B</strain>
    </source>
</reference>
<feature type="non-terminal residue" evidence="1">
    <location>
        <position position="1"/>
    </location>
</feature>
<name>A0A9N9K0C9_9GLOM</name>
<gene>
    <name evidence="1" type="ORF">DERYTH_LOCUS24077</name>
</gene>
<comment type="caution">
    <text evidence="1">The sequence shown here is derived from an EMBL/GenBank/DDBJ whole genome shotgun (WGS) entry which is preliminary data.</text>
</comment>